<feature type="region of interest" description="Disordered" evidence="1">
    <location>
        <begin position="1"/>
        <end position="22"/>
    </location>
</feature>
<accession>A0A5A9GNR3</accession>
<evidence type="ECO:0000313" key="3">
    <source>
        <dbReference type="Proteomes" id="UP000324927"/>
    </source>
</evidence>
<dbReference type="EMBL" id="VTTN01000006">
    <property type="protein sequence ID" value="KAA0595244.1"/>
    <property type="molecule type" value="Genomic_DNA"/>
</dbReference>
<comment type="caution">
    <text evidence="2">The sequence shown here is derived from an EMBL/GenBank/DDBJ whole genome shotgun (WGS) entry which is preliminary data.</text>
</comment>
<gene>
    <name evidence="2" type="ORF">FZ942_16525</name>
</gene>
<dbReference type="OrthoDB" id="7304111at2"/>
<name>A0A5A9GNR3_AZOLI</name>
<sequence>MLRERMGDAPGSARPRLPRGVPFPMHRDVSSHRWSVAPAQRALDHEPLDANVRAAFSRVAIRLRGEADALARRMADIGTVELVEREGGLQVLYRSRHGEDGGEGLHRLIGDFDLHLTHDGRVAIHMRIRGDVPPAESLDFDRATAEHFRNRLHAFETGCRRLPIARAA</sequence>
<organism evidence="2 3">
    <name type="scientific">Azospirillum lipoferum</name>
    <dbReference type="NCBI Taxonomy" id="193"/>
    <lineage>
        <taxon>Bacteria</taxon>
        <taxon>Pseudomonadati</taxon>
        <taxon>Pseudomonadota</taxon>
        <taxon>Alphaproteobacteria</taxon>
        <taxon>Rhodospirillales</taxon>
        <taxon>Azospirillaceae</taxon>
        <taxon>Azospirillum</taxon>
    </lineage>
</organism>
<dbReference type="AlphaFoldDB" id="A0A5A9GNR3"/>
<keyword evidence="3" id="KW-1185">Reference proteome</keyword>
<reference evidence="2 3" key="1">
    <citation type="submission" date="2019-08" db="EMBL/GenBank/DDBJ databases">
        <authorList>
            <person name="Grouzdev D."/>
            <person name="Tikhonova E."/>
            <person name="Kravchenko I."/>
        </authorList>
    </citation>
    <scope>NUCLEOTIDE SEQUENCE [LARGE SCALE GENOMIC DNA]</scope>
    <source>
        <strain evidence="2 3">59b</strain>
    </source>
</reference>
<evidence type="ECO:0000313" key="2">
    <source>
        <dbReference type="EMBL" id="KAA0595244.1"/>
    </source>
</evidence>
<evidence type="ECO:0000256" key="1">
    <source>
        <dbReference type="SAM" id="MobiDB-lite"/>
    </source>
</evidence>
<proteinExistence type="predicted"/>
<protein>
    <submittedName>
        <fullName evidence="2">Uncharacterized protein</fullName>
    </submittedName>
</protein>
<dbReference type="Proteomes" id="UP000324927">
    <property type="component" value="Unassembled WGS sequence"/>
</dbReference>